<keyword evidence="9" id="KW-1185">Reference proteome</keyword>
<dbReference type="Proteomes" id="UP000777482">
    <property type="component" value="Unassembled WGS sequence"/>
</dbReference>
<dbReference type="GO" id="GO:0005730">
    <property type="term" value="C:nucleolus"/>
    <property type="evidence" value="ECO:0007669"/>
    <property type="project" value="TreeGrafter"/>
</dbReference>
<feature type="compositionally biased region" description="Low complexity" evidence="7">
    <location>
        <begin position="247"/>
        <end position="275"/>
    </location>
</feature>
<comment type="caution">
    <text evidence="8">The sequence shown here is derived from an EMBL/GenBank/DDBJ whole genome shotgun (WGS) entry which is preliminary data.</text>
</comment>
<name>A0A9P6W4N9_RHOMI</name>
<evidence type="ECO:0000256" key="2">
    <source>
        <dbReference type="ARBA" id="ARBA00009154"/>
    </source>
</evidence>
<comment type="subcellular location">
    <subcellularLocation>
        <location evidence="1 6">Nucleus</location>
    </subcellularLocation>
</comment>
<dbReference type="InterPro" id="IPR007146">
    <property type="entry name" value="Sas10/Utp3/C1D"/>
</dbReference>
<feature type="compositionally biased region" description="Basic and acidic residues" evidence="7">
    <location>
        <begin position="312"/>
        <end position="321"/>
    </location>
</feature>
<feature type="compositionally biased region" description="Basic and acidic residues" evidence="7">
    <location>
        <begin position="212"/>
        <end position="221"/>
    </location>
</feature>
<evidence type="ECO:0000256" key="5">
    <source>
        <dbReference type="ARBA" id="ARBA00023242"/>
    </source>
</evidence>
<evidence type="ECO:0000256" key="4">
    <source>
        <dbReference type="ARBA" id="ARBA00022884"/>
    </source>
</evidence>
<dbReference type="GO" id="GO:0010468">
    <property type="term" value="P:regulation of gene expression"/>
    <property type="evidence" value="ECO:0007669"/>
    <property type="project" value="TreeGrafter"/>
</dbReference>
<dbReference type="GO" id="GO:0000460">
    <property type="term" value="P:maturation of 5.8S rRNA"/>
    <property type="evidence" value="ECO:0007669"/>
    <property type="project" value="TreeGrafter"/>
</dbReference>
<reference evidence="8 9" key="1">
    <citation type="submission" date="2020-11" db="EMBL/GenBank/DDBJ databases">
        <title>Kefir isolates.</title>
        <authorList>
            <person name="Marcisauskas S."/>
            <person name="Kim Y."/>
            <person name="Blasche S."/>
        </authorList>
    </citation>
    <scope>NUCLEOTIDE SEQUENCE [LARGE SCALE GENOMIC DNA]</scope>
    <source>
        <strain evidence="8 9">KR</strain>
    </source>
</reference>
<dbReference type="AlphaFoldDB" id="A0A9P6W4N9"/>
<proteinExistence type="inferred from homology"/>
<accession>A0A9P6W4N9</accession>
<evidence type="ECO:0000313" key="8">
    <source>
        <dbReference type="EMBL" id="KAG0662426.1"/>
    </source>
</evidence>
<evidence type="ECO:0000256" key="1">
    <source>
        <dbReference type="ARBA" id="ARBA00004123"/>
    </source>
</evidence>
<dbReference type="GO" id="GO:0000178">
    <property type="term" value="C:exosome (RNase complex)"/>
    <property type="evidence" value="ECO:0007669"/>
    <property type="project" value="TreeGrafter"/>
</dbReference>
<dbReference type="PANTHER" id="PTHR15341">
    <property type="entry name" value="SUN-COR STEROID HORMONE RECEPTOR CO-REPRESSOR"/>
    <property type="match status" value="1"/>
</dbReference>
<keyword evidence="4 6" id="KW-0694">RNA-binding</keyword>
<dbReference type="OrthoDB" id="1421013at2759"/>
<evidence type="ECO:0000256" key="6">
    <source>
        <dbReference type="RuleBase" id="RU368003"/>
    </source>
</evidence>
<gene>
    <name evidence="8" type="ORF">C6P46_003372</name>
</gene>
<evidence type="ECO:0000313" key="9">
    <source>
        <dbReference type="Proteomes" id="UP000777482"/>
    </source>
</evidence>
<feature type="region of interest" description="Disordered" evidence="7">
    <location>
        <begin position="136"/>
        <end position="321"/>
    </location>
</feature>
<dbReference type="Pfam" id="PF04000">
    <property type="entry name" value="Sas10_Utp3"/>
    <property type="match status" value="1"/>
</dbReference>
<feature type="compositionally biased region" description="Basic and acidic residues" evidence="7">
    <location>
        <begin position="163"/>
        <end position="179"/>
    </location>
</feature>
<sequence length="321" mass="33917">MADTDPSATLAELSTSLTALEQALDPLLATPLQQHLEHSAAAADSPLLQARAHILASYVVHDLVWVYLKAAGIEPASHPVMQELERLKGYFGKLKAAQNGQSTTSSNKPDRPRMQIDKAAANRFISAAISSSRAAVDPNYTPASDDEDGSLAAATGPSGTHTRFTEAEKEDLDRLLEDHDVSDEDEDEDSDRDAEDSVVEEMLRGVRNGLAEAKKTRKDVEAATAGASSTGKKKRKAMDPFAGYDQPKPASATPTKSAPAPDASTTATDAGTPASDGKRKRKDVGAVEKDAAAGTGGGEQLSKKQRKKLRMKKEAAKAGGK</sequence>
<organism evidence="8 9">
    <name type="scientific">Rhodotorula mucilaginosa</name>
    <name type="common">Yeast</name>
    <name type="synonym">Rhodotorula rubra</name>
    <dbReference type="NCBI Taxonomy" id="5537"/>
    <lineage>
        <taxon>Eukaryota</taxon>
        <taxon>Fungi</taxon>
        <taxon>Dikarya</taxon>
        <taxon>Basidiomycota</taxon>
        <taxon>Pucciniomycotina</taxon>
        <taxon>Microbotryomycetes</taxon>
        <taxon>Sporidiobolales</taxon>
        <taxon>Sporidiobolaceae</taxon>
        <taxon>Rhodotorula</taxon>
    </lineage>
</organism>
<evidence type="ECO:0000256" key="7">
    <source>
        <dbReference type="SAM" id="MobiDB-lite"/>
    </source>
</evidence>
<feature type="compositionally biased region" description="Acidic residues" evidence="7">
    <location>
        <begin position="180"/>
        <end position="199"/>
    </location>
</feature>
<dbReference type="GO" id="GO:0003723">
    <property type="term" value="F:RNA binding"/>
    <property type="evidence" value="ECO:0007669"/>
    <property type="project" value="UniProtKB-UniRule"/>
</dbReference>
<dbReference type="EMBL" id="PUHQ01000027">
    <property type="protein sequence ID" value="KAG0662426.1"/>
    <property type="molecule type" value="Genomic_DNA"/>
</dbReference>
<dbReference type="InterPro" id="IPR011082">
    <property type="entry name" value="Exosome-assoc_fac/DNA_repair"/>
</dbReference>
<evidence type="ECO:0000256" key="3">
    <source>
        <dbReference type="ARBA" id="ARBA00022552"/>
    </source>
</evidence>
<comment type="similarity">
    <text evidence="2 6">Belongs to the C1D family.</text>
</comment>
<comment type="function">
    <text evidence="6">Required for exosome-dependent processing of pre-rRNA and small nucleolar RNA (snRNA) precursors. Involved in processing of 35S pre-rRNA at the A0, A1 and A2 sites.</text>
</comment>
<protein>
    <recommendedName>
        <fullName evidence="6">Exosome complex protein</fullName>
    </recommendedName>
</protein>
<dbReference type="GO" id="GO:0003677">
    <property type="term" value="F:DNA binding"/>
    <property type="evidence" value="ECO:0007669"/>
    <property type="project" value="TreeGrafter"/>
</dbReference>
<dbReference type="PANTHER" id="PTHR15341:SF3">
    <property type="entry name" value="NUCLEAR NUCLEIC ACID-BINDING PROTEIN C1D"/>
    <property type="match status" value="1"/>
</dbReference>
<keyword evidence="3 6" id="KW-0698">rRNA processing</keyword>
<keyword evidence="5 6" id="KW-0539">Nucleus</keyword>